<evidence type="ECO:0000256" key="4">
    <source>
        <dbReference type="ARBA" id="ARBA00022840"/>
    </source>
</evidence>
<feature type="region of interest" description="Disordered" evidence="8">
    <location>
        <begin position="153"/>
        <end position="225"/>
    </location>
</feature>
<feature type="domain" description="AAA+ ATPase" evidence="9">
    <location>
        <begin position="657"/>
        <end position="803"/>
    </location>
</feature>
<dbReference type="GO" id="GO:0042254">
    <property type="term" value="P:ribosome biogenesis"/>
    <property type="evidence" value="ECO:0007669"/>
    <property type="project" value="TreeGrafter"/>
</dbReference>
<dbReference type="SUPFAM" id="SSF52540">
    <property type="entry name" value="P-loop containing nucleoside triphosphate hydrolases"/>
    <property type="match status" value="2"/>
</dbReference>
<dbReference type="GO" id="GO:0005524">
    <property type="term" value="F:ATP binding"/>
    <property type="evidence" value="ECO:0007669"/>
    <property type="project" value="UniProtKB-KW"/>
</dbReference>
<dbReference type="SMART" id="SM00382">
    <property type="entry name" value="AAA"/>
    <property type="match status" value="2"/>
</dbReference>
<dbReference type="Gene3D" id="1.10.8.60">
    <property type="match status" value="2"/>
</dbReference>
<dbReference type="Gene3D" id="3.40.50.300">
    <property type="entry name" value="P-loop containing nucleotide triphosphate hydrolases"/>
    <property type="match status" value="2"/>
</dbReference>
<dbReference type="GO" id="GO:0007031">
    <property type="term" value="P:peroxisome organization"/>
    <property type="evidence" value="ECO:0007669"/>
    <property type="project" value="UniProtKB-KW"/>
</dbReference>
<proteinExistence type="inferred from homology"/>
<dbReference type="PROSITE" id="PS00674">
    <property type="entry name" value="AAA"/>
    <property type="match status" value="1"/>
</dbReference>
<feature type="compositionally biased region" description="Polar residues" evidence="8">
    <location>
        <begin position="159"/>
        <end position="180"/>
    </location>
</feature>
<dbReference type="PANTHER" id="PTHR23077:SF171">
    <property type="entry name" value="NUCLEAR VALOSIN-CONTAINING PROTEIN-LIKE"/>
    <property type="match status" value="1"/>
</dbReference>
<dbReference type="AlphaFoldDB" id="A0A163J6D5"/>
<dbReference type="InterPro" id="IPR003959">
    <property type="entry name" value="ATPase_AAA_core"/>
</dbReference>
<reference evidence="10" key="1">
    <citation type="submission" date="2016-04" db="EMBL/GenBank/DDBJ databases">
        <authorList>
            <person name="Evans L.H."/>
            <person name="Alamgir A."/>
            <person name="Owens N."/>
            <person name="Weber N.D."/>
            <person name="Virtaneva K."/>
            <person name="Barbian K."/>
            <person name="Babar A."/>
            <person name="Rosenke K."/>
        </authorList>
    </citation>
    <scope>NUCLEOTIDE SEQUENCE [LARGE SCALE GENOMIC DNA]</scope>
    <source>
        <strain evidence="10">CBS 101.48</strain>
    </source>
</reference>
<keyword evidence="2" id="KW-0962">Peroxisome biogenesis</keyword>
<dbReference type="OMA" id="MESNSAM"/>
<dbReference type="STRING" id="4829.A0A163J6D5"/>
<dbReference type="FunFam" id="3.40.50.300:FF:000149">
    <property type="entry name" value="Nuclear valosin-containing protein-like"/>
    <property type="match status" value="1"/>
</dbReference>
<dbReference type="PANTHER" id="PTHR23077">
    <property type="entry name" value="AAA-FAMILY ATPASE"/>
    <property type="match status" value="1"/>
</dbReference>
<dbReference type="InterPro" id="IPR003960">
    <property type="entry name" value="ATPase_AAA_CS"/>
</dbReference>
<evidence type="ECO:0000313" key="10">
    <source>
        <dbReference type="EMBL" id="SAL97443.1"/>
    </source>
</evidence>
<keyword evidence="11" id="KW-1185">Reference proteome</keyword>
<comment type="catalytic activity">
    <reaction evidence="7">
        <text>ATP + H2O = ADP + phosphate + H(+)</text>
        <dbReference type="Rhea" id="RHEA:13065"/>
        <dbReference type="ChEBI" id="CHEBI:15377"/>
        <dbReference type="ChEBI" id="CHEBI:15378"/>
        <dbReference type="ChEBI" id="CHEBI:30616"/>
        <dbReference type="ChEBI" id="CHEBI:43474"/>
        <dbReference type="ChEBI" id="CHEBI:456216"/>
    </reaction>
    <physiologicalReaction direction="left-to-right" evidence="7">
        <dbReference type="Rhea" id="RHEA:13066"/>
    </physiologicalReaction>
</comment>
<evidence type="ECO:0000256" key="6">
    <source>
        <dbReference type="ARBA" id="ARBA00034532"/>
    </source>
</evidence>
<dbReference type="InParanoid" id="A0A163J6D5"/>
<dbReference type="InterPro" id="IPR050168">
    <property type="entry name" value="AAA_ATPase_domain"/>
</dbReference>
<keyword evidence="3" id="KW-0547">Nucleotide-binding</keyword>
<dbReference type="CDD" id="cd19518">
    <property type="entry name" value="RecA-like_NVL_r1-like"/>
    <property type="match status" value="1"/>
</dbReference>
<dbReference type="OrthoDB" id="27435at2759"/>
<dbReference type="InterPro" id="IPR027417">
    <property type="entry name" value="P-loop_NTPase"/>
</dbReference>
<evidence type="ECO:0000259" key="9">
    <source>
        <dbReference type="SMART" id="SM00382"/>
    </source>
</evidence>
<dbReference type="InterPro" id="IPR041569">
    <property type="entry name" value="AAA_lid_3"/>
</dbReference>
<feature type="domain" description="AAA+ ATPase" evidence="9">
    <location>
        <begin position="266"/>
        <end position="406"/>
    </location>
</feature>
<dbReference type="GO" id="GO:0016887">
    <property type="term" value="F:ATP hydrolysis activity"/>
    <property type="evidence" value="ECO:0007669"/>
    <property type="project" value="InterPro"/>
</dbReference>
<evidence type="ECO:0000256" key="7">
    <source>
        <dbReference type="ARBA" id="ARBA00048778"/>
    </source>
</evidence>
<dbReference type="GO" id="GO:1990275">
    <property type="term" value="F:preribosome binding"/>
    <property type="evidence" value="ECO:0007669"/>
    <property type="project" value="TreeGrafter"/>
</dbReference>
<sequence length="910" mass="99544">MHRPNKAGGGSQGRLSRSLEFKIAKYFTQYKEQGNSDWTLASLLEYVQTVDSSLRRMKKRQIEQAIEKVLDNFDPTLSGEDEDEIKLSENDDDLSEYAIVSEKKNAWLSQYLPSAALYDTNSSTLQSSQQPQPAQKNNAMNKSVTNLWNLHKPEVAPESPNSMPVSPVTTATGPATQEEPSTPADSNDKTTTTNDDAKTTTGKRRTKGSGSGSAKRQKAEGRESAFIPSAKLSDLGGIDQCIEEIMELIAMPLAHPEVYIHTGVQPPRGVLLHGPPGCGKTRLAHAIAGELQVPFINISAPSIVSGMSGESEKKIRDVFEDAKSSAPCLLFIDEIDAITPKRETAQREMERRIVAQLLTCMDDLSWDKTDNKPVMIIGATNRPDSLDAALRRAGRFDREISMGVPDEKAREKILSVLSGKLRLEGDFDFAALAKATPGYVGADLQALITTAGVIAVKRIFKHLRLISLTQSTTPLAIDNGIDSSDNATTTVTTTATTTTTTIDKPAEESNAMDIDDTNLVTNELEDMTTTTTVTTMTTAGDDMPTIDTSSTAIQTTSVEEFESQTALEQLRAISDFIKAHREPLTPAQLESLAITQDDFQIALTKVQPSSKREGFATVPDVSWDDIGALQYVRDELRMAVVEPINHPEFFERVGITNPAGVLLWGPPGCGKTLLAKAVANESNTNFISVKGPELLNKYVGESERGVRQVFARARSSAPCVIFFDELDALCSRRDDQQTDSSARVVNTLLTELDGAENRSQVYVIAATNRPGKRRSGKVPHDMIDPAMLRPGRLDKLLYVELPTPAERLDILTKLTKNTPLASNICLKTVADDQRCEGFSGADLASLVRESAVASLRSKFYQHGATILDKSASAEDIFVTMEHFDTAFTRVSPSVLPHDKRQYDKLRQKFG</sequence>
<gene>
    <name evidence="10" type="primary">ABSGL_02940.1 scaffold 4097</name>
</gene>
<dbReference type="EMBL" id="LT551811">
    <property type="protein sequence ID" value="SAL97443.1"/>
    <property type="molecule type" value="Genomic_DNA"/>
</dbReference>
<name>A0A163J6D5_ABSGL</name>
<dbReference type="Pfam" id="PF00004">
    <property type="entry name" value="AAA"/>
    <property type="match status" value="2"/>
</dbReference>
<protein>
    <recommendedName>
        <fullName evidence="6">Peroxisomal ATPase PEX1</fullName>
    </recommendedName>
    <alternativeName>
        <fullName evidence="5">Peroxin-1</fullName>
    </alternativeName>
</protein>
<dbReference type="FunFam" id="3.40.50.300:FF:000365">
    <property type="entry name" value="Ribosome biogenesis ATPase RIX7"/>
    <property type="match status" value="1"/>
</dbReference>
<evidence type="ECO:0000256" key="5">
    <source>
        <dbReference type="ARBA" id="ARBA00032509"/>
    </source>
</evidence>
<dbReference type="FunCoup" id="A0A163J6D5">
    <property type="interactions" value="911"/>
</dbReference>
<evidence type="ECO:0000256" key="1">
    <source>
        <dbReference type="ARBA" id="ARBA00006914"/>
    </source>
</evidence>
<evidence type="ECO:0000256" key="3">
    <source>
        <dbReference type="ARBA" id="ARBA00022741"/>
    </source>
</evidence>
<dbReference type="Proteomes" id="UP000078561">
    <property type="component" value="Unassembled WGS sequence"/>
</dbReference>
<dbReference type="Pfam" id="PF17862">
    <property type="entry name" value="AAA_lid_3"/>
    <property type="match status" value="2"/>
</dbReference>
<evidence type="ECO:0000313" key="11">
    <source>
        <dbReference type="Proteomes" id="UP000078561"/>
    </source>
</evidence>
<accession>A0A163J6D5</accession>
<keyword evidence="4" id="KW-0067">ATP-binding</keyword>
<evidence type="ECO:0000256" key="8">
    <source>
        <dbReference type="SAM" id="MobiDB-lite"/>
    </source>
</evidence>
<comment type="similarity">
    <text evidence="1">Belongs to the AAA ATPase family.</text>
</comment>
<dbReference type="InterPro" id="IPR003593">
    <property type="entry name" value="AAA+_ATPase"/>
</dbReference>
<dbReference type="GO" id="GO:0003723">
    <property type="term" value="F:RNA binding"/>
    <property type="evidence" value="ECO:0007669"/>
    <property type="project" value="TreeGrafter"/>
</dbReference>
<evidence type="ECO:0000256" key="2">
    <source>
        <dbReference type="ARBA" id="ARBA00022593"/>
    </source>
</evidence>
<organism evidence="10">
    <name type="scientific">Absidia glauca</name>
    <name type="common">Pin mould</name>
    <dbReference type="NCBI Taxonomy" id="4829"/>
    <lineage>
        <taxon>Eukaryota</taxon>
        <taxon>Fungi</taxon>
        <taxon>Fungi incertae sedis</taxon>
        <taxon>Mucoromycota</taxon>
        <taxon>Mucoromycotina</taxon>
        <taxon>Mucoromycetes</taxon>
        <taxon>Mucorales</taxon>
        <taxon>Cunninghamellaceae</taxon>
        <taxon>Absidia</taxon>
    </lineage>
</organism>
<dbReference type="GO" id="GO:0005634">
    <property type="term" value="C:nucleus"/>
    <property type="evidence" value="ECO:0007669"/>
    <property type="project" value="TreeGrafter"/>
</dbReference>